<dbReference type="AlphaFoldDB" id="A0A9N9HYT9"/>
<feature type="region of interest" description="Disordered" evidence="1">
    <location>
        <begin position="522"/>
        <end position="542"/>
    </location>
</feature>
<dbReference type="EMBL" id="CAJVPP010011079">
    <property type="protein sequence ID" value="CAG8712865.1"/>
    <property type="molecule type" value="Genomic_DNA"/>
</dbReference>
<comment type="caution">
    <text evidence="2">The sequence shown here is derived from an EMBL/GenBank/DDBJ whole genome shotgun (WGS) entry which is preliminary data.</text>
</comment>
<accession>A0A9N9HYT9</accession>
<reference evidence="2" key="1">
    <citation type="submission" date="2021-06" db="EMBL/GenBank/DDBJ databases">
        <authorList>
            <person name="Kallberg Y."/>
            <person name="Tangrot J."/>
            <person name="Rosling A."/>
        </authorList>
    </citation>
    <scope>NUCLEOTIDE SEQUENCE</scope>
    <source>
        <strain evidence="2">87-6 pot B 2015</strain>
    </source>
</reference>
<dbReference type="Proteomes" id="UP000789375">
    <property type="component" value="Unassembled WGS sequence"/>
</dbReference>
<evidence type="ECO:0000313" key="2">
    <source>
        <dbReference type="EMBL" id="CAG8712865.1"/>
    </source>
</evidence>
<feature type="non-terminal residue" evidence="2">
    <location>
        <position position="542"/>
    </location>
</feature>
<sequence>VMYNMTATLRSNIYSSYLAPDELDVFDYFKKVEAENWKLKHYLNYRLENENVIPPWLTVYNDWESSLEIIKKTNNKKIPVSIRSFCEELSNVNTFEGSSIMKSCTEWYDDFHDRYFDLQLAERAQYIERNIYSSQKVSKWLRGRTSEKRRSQNGEATLSKNEVANEQKRRSEQLTEDLMEESIEETNKSILLFDESCENDLVSKQDNFWQGISEKFVRYQNKIPQTRKIITLGYWGIFDLTQESFHGCTEFSQSEIDKISQDFSDHVHWSPEPAPEYLQKYFESNCDPSKIGDIEDYATFENLHMNIKFAICHMSSVKGAKTEESLKFTTMYPLFNAVVDPSLVNDIWGEVQAIGSKEARNEDANPFVKARIGRKVDMKGVLTRTSNKFEALYGEVAGGLSSIGISLASRKKKYFDKIKLAVLMRDSLNHVLKEWRYLCDDQRKEIIVFGWTLAGLDLSLYALDWAGDGIYRFGRIDHCSFPLNKESCILFEDVFCLLKELERKLSETETLIQKLHSENIRGKRRKTNTENSPVLNLKRTPK</sequence>
<keyword evidence="3" id="KW-1185">Reference proteome</keyword>
<organism evidence="2 3">
    <name type="scientific">Funneliformis mosseae</name>
    <name type="common">Endomycorrhizal fungus</name>
    <name type="synonym">Glomus mosseae</name>
    <dbReference type="NCBI Taxonomy" id="27381"/>
    <lineage>
        <taxon>Eukaryota</taxon>
        <taxon>Fungi</taxon>
        <taxon>Fungi incertae sedis</taxon>
        <taxon>Mucoromycota</taxon>
        <taxon>Glomeromycotina</taxon>
        <taxon>Glomeromycetes</taxon>
        <taxon>Glomerales</taxon>
        <taxon>Glomeraceae</taxon>
        <taxon>Funneliformis</taxon>
    </lineage>
</organism>
<evidence type="ECO:0000256" key="1">
    <source>
        <dbReference type="SAM" id="MobiDB-lite"/>
    </source>
</evidence>
<feature type="compositionally biased region" description="Polar residues" evidence="1">
    <location>
        <begin position="153"/>
        <end position="162"/>
    </location>
</feature>
<gene>
    <name evidence="2" type="ORF">FMOSSE_LOCUS14438</name>
</gene>
<proteinExistence type="predicted"/>
<protein>
    <submittedName>
        <fullName evidence="2">8502_t:CDS:1</fullName>
    </submittedName>
</protein>
<name>A0A9N9HYT9_FUNMO</name>
<feature type="compositionally biased region" description="Basic and acidic residues" evidence="1">
    <location>
        <begin position="163"/>
        <end position="173"/>
    </location>
</feature>
<evidence type="ECO:0000313" key="3">
    <source>
        <dbReference type="Proteomes" id="UP000789375"/>
    </source>
</evidence>
<feature type="region of interest" description="Disordered" evidence="1">
    <location>
        <begin position="143"/>
        <end position="174"/>
    </location>
</feature>